<dbReference type="FunFam" id="3.40.640.10:FF:000021">
    <property type="entry name" value="Glutamate-1-semialdehyde 2,1-aminomutase"/>
    <property type="match status" value="1"/>
</dbReference>
<sequence length="435" mass="48756">MFREAYEVRTNRSRALYEEAKRFLPGGVTYAIKYWEPYPVYVSRAKGSRVWDVDGNEYVDFWMGHAAIIMGHAYEPVIKAAREQLELGPHLGFCHEWEVKLAEIVTRMVPSVKLFRATNSGTEANMYAIRLARAYTGRSKIAKFEGHWHGGYDALHKAVNPPLDKPASLGLTDGVMNDTIVLPFNDLEGVRQRIKGENLACIILEPVMGSNGMIPADREFLKGLRELCDELGILLIFDEVITGFRLAKGGAQEYFGILPDITVFGKILGGGIFPAGGFGGREEIMELLDQTRRKHYESSFHGGTYAGNPLTARAGYTLLSELMKGEVYPKINALGGKARKELEDLFSRYEVEAHVTGVGSLFAIHFTREKPRDIRTAMGDPRLTKGFFYFLLDNGILCMKPSKQLFAISAAHTEEDIDRLVSVTEEFLRQNRSAQ</sequence>
<comment type="catalytic activity">
    <reaction evidence="1">
        <text>(S)-4-amino-5-oxopentanoate = 5-aminolevulinate</text>
        <dbReference type="Rhea" id="RHEA:14265"/>
        <dbReference type="ChEBI" id="CHEBI:57501"/>
        <dbReference type="ChEBI" id="CHEBI:356416"/>
        <dbReference type="EC" id="5.4.3.8"/>
    </reaction>
</comment>
<dbReference type="InterPro" id="IPR049704">
    <property type="entry name" value="Aminotrans_3_PPA_site"/>
</dbReference>
<evidence type="ECO:0000256" key="5">
    <source>
        <dbReference type="ARBA" id="ARBA00012143"/>
    </source>
</evidence>
<evidence type="ECO:0000256" key="8">
    <source>
        <dbReference type="ARBA" id="ARBA00023244"/>
    </source>
</evidence>
<evidence type="ECO:0000313" key="11">
    <source>
        <dbReference type="Proteomes" id="UP000244066"/>
    </source>
</evidence>
<evidence type="ECO:0000256" key="4">
    <source>
        <dbReference type="ARBA" id="ARBA00008981"/>
    </source>
</evidence>
<evidence type="ECO:0000256" key="9">
    <source>
        <dbReference type="RuleBase" id="RU003560"/>
    </source>
</evidence>
<keyword evidence="7" id="KW-0413">Isomerase</keyword>
<dbReference type="PANTHER" id="PTHR43713">
    <property type="entry name" value="GLUTAMATE-1-SEMIALDEHYDE 2,1-AMINOMUTASE"/>
    <property type="match status" value="1"/>
</dbReference>
<evidence type="ECO:0000256" key="3">
    <source>
        <dbReference type="ARBA" id="ARBA00004819"/>
    </source>
</evidence>
<comment type="pathway">
    <text evidence="3">Porphyrin-containing compound metabolism; protoporphyrin-IX biosynthesis; 5-aminolevulinate from L-glutamyl-tRNA(Glu): step 2/2.</text>
</comment>
<dbReference type="Gene3D" id="3.90.1150.10">
    <property type="entry name" value="Aspartate Aminotransferase, domain 1"/>
    <property type="match status" value="1"/>
</dbReference>
<dbReference type="GO" id="GO:0006779">
    <property type="term" value="P:porphyrin-containing compound biosynthetic process"/>
    <property type="evidence" value="ECO:0007669"/>
    <property type="project" value="UniProtKB-KW"/>
</dbReference>
<dbReference type="PANTHER" id="PTHR43713:SF3">
    <property type="entry name" value="GLUTAMATE-1-SEMIALDEHYDE 2,1-AMINOMUTASE 1, CHLOROPLASTIC-RELATED"/>
    <property type="match status" value="1"/>
</dbReference>
<evidence type="ECO:0000256" key="1">
    <source>
        <dbReference type="ARBA" id="ARBA00001579"/>
    </source>
</evidence>
<comment type="cofactor">
    <cofactor evidence="2">
        <name>pyridoxal 5'-phosphate</name>
        <dbReference type="ChEBI" id="CHEBI:597326"/>
    </cofactor>
</comment>
<dbReference type="EMBL" id="NDWU01000017">
    <property type="protein sequence ID" value="PUA31446.1"/>
    <property type="molecule type" value="Genomic_DNA"/>
</dbReference>
<dbReference type="GO" id="GO:0042286">
    <property type="term" value="F:glutamate-1-semialdehyde 2,1-aminomutase activity"/>
    <property type="evidence" value="ECO:0007669"/>
    <property type="project" value="UniProtKB-EC"/>
</dbReference>
<dbReference type="Pfam" id="PF00202">
    <property type="entry name" value="Aminotran_3"/>
    <property type="match status" value="1"/>
</dbReference>
<proteinExistence type="inferred from homology"/>
<organism evidence="10 11">
    <name type="scientific">Candidatus Terraquivivens tikiterensis</name>
    <dbReference type="NCBI Taxonomy" id="1980982"/>
    <lineage>
        <taxon>Archaea</taxon>
        <taxon>Nitrososphaerota</taxon>
        <taxon>Candidatus Wolframiiraptoraceae</taxon>
        <taxon>Candidatus Terraquivivens</taxon>
    </lineage>
</organism>
<protein>
    <recommendedName>
        <fullName evidence="5">glutamate-1-semialdehyde 2,1-aminomutase</fullName>
        <ecNumber evidence="5">5.4.3.8</ecNumber>
    </recommendedName>
</protein>
<evidence type="ECO:0000256" key="2">
    <source>
        <dbReference type="ARBA" id="ARBA00001933"/>
    </source>
</evidence>
<dbReference type="InterPro" id="IPR005814">
    <property type="entry name" value="Aminotrans_3"/>
</dbReference>
<dbReference type="CDD" id="cd00610">
    <property type="entry name" value="OAT_like"/>
    <property type="match status" value="1"/>
</dbReference>
<dbReference type="Proteomes" id="UP000244066">
    <property type="component" value="Unassembled WGS sequence"/>
</dbReference>
<dbReference type="SUPFAM" id="SSF53383">
    <property type="entry name" value="PLP-dependent transferases"/>
    <property type="match status" value="1"/>
</dbReference>
<evidence type="ECO:0000256" key="7">
    <source>
        <dbReference type="ARBA" id="ARBA00023235"/>
    </source>
</evidence>
<keyword evidence="8" id="KW-0627">Porphyrin biosynthesis</keyword>
<dbReference type="GO" id="GO:0008483">
    <property type="term" value="F:transaminase activity"/>
    <property type="evidence" value="ECO:0007669"/>
    <property type="project" value="InterPro"/>
</dbReference>
<name>A0A2R7Y1N6_9ARCH</name>
<dbReference type="PROSITE" id="PS00600">
    <property type="entry name" value="AA_TRANSFER_CLASS_3"/>
    <property type="match status" value="1"/>
</dbReference>
<dbReference type="Gene3D" id="3.40.640.10">
    <property type="entry name" value="Type I PLP-dependent aspartate aminotransferase-like (Major domain)"/>
    <property type="match status" value="1"/>
</dbReference>
<evidence type="ECO:0000313" key="10">
    <source>
        <dbReference type="EMBL" id="PUA31446.1"/>
    </source>
</evidence>
<keyword evidence="6 9" id="KW-0663">Pyridoxal phosphate</keyword>
<dbReference type="EC" id="5.4.3.8" evidence="5"/>
<dbReference type="AlphaFoldDB" id="A0A2R7Y1N6"/>
<dbReference type="InterPro" id="IPR015422">
    <property type="entry name" value="PyrdxlP-dep_Trfase_small"/>
</dbReference>
<dbReference type="GO" id="GO:0030170">
    <property type="term" value="F:pyridoxal phosphate binding"/>
    <property type="evidence" value="ECO:0007669"/>
    <property type="project" value="InterPro"/>
</dbReference>
<accession>A0A2R7Y1N6</accession>
<evidence type="ECO:0000256" key="6">
    <source>
        <dbReference type="ARBA" id="ARBA00022898"/>
    </source>
</evidence>
<dbReference type="InterPro" id="IPR015421">
    <property type="entry name" value="PyrdxlP-dep_Trfase_major"/>
</dbReference>
<dbReference type="InterPro" id="IPR015424">
    <property type="entry name" value="PyrdxlP-dep_Trfase"/>
</dbReference>
<gene>
    <name evidence="10" type="ORF">B9J98_06250</name>
</gene>
<comment type="similarity">
    <text evidence="4">Belongs to the class-III pyridoxal-phosphate-dependent aminotransferase family. HemL subfamily.</text>
</comment>
<comment type="caution">
    <text evidence="10">The sequence shown here is derived from an EMBL/GenBank/DDBJ whole genome shotgun (WGS) entry which is preliminary data.</text>
</comment>
<reference evidence="10 11" key="1">
    <citation type="submission" date="2017-04" db="EMBL/GenBank/DDBJ databases">
        <title>Draft Aigarchaeota genome from a New Zealand hot spring.</title>
        <authorList>
            <person name="Reysenbach A.-L."/>
            <person name="Donaho J.A."/>
            <person name="Gerhart J."/>
            <person name="Kelley J.F."/>
            <person name="Kouba K."/>
            <person name="Podar M."/>
            <person name="Stott M."/>
        </authorList>
    </citation>
    <scope>NUCLEOTIDE SEQUENCE [LARGE SCALE GENOMIC DNA]</scope>
    <source>
        <strain evidence="10">NZ13_MG1</strain>
    </source>
</reference>